<organism evidence="2 3">
    <name type="scientific">Eutrema salsugineum</name>
    <name type="common">Saltwater cress</name>
    <name type="synonym">Sisymbrium salsugineum</name>
    <dbReference type="NCBI Taxonomy" id="72664"/>
    <lineage>
        <taxon>Eukaryota</taxon>
        <taxon>Viridiplantae</taxon>
        <taxon>Streptophyta</taxon>
        <taxon>Embryophyta</taxon>
        <taxon>Tracheophyta</taxon>
        <taxon>Spermatophyta</taxon>
        <taxon>Magnoliopsida</taxon>
        <taxon>eudicotyledons</taxon>
        <taxon>Gunneridae</taxon>
        <taxon>Pentapetalae</taxon>
        <taxon>rosids</taxon>
        <taxon>malvids</taxon>
        <taxon>Brassicales</taxon>
        <taxon>Brassicaceae</taxon>
        <taxon>Eutremeae</taxon>
        <taxon>Eutrema</taxon>
    </lineage>
</organism>
<accession>V4MG63</accession>
<name>V4MG63_EUTSA</name>
<dbReference type="SUPFAM" id="SSF82171">
    <property type="entry name" value="DPP6 N-terminal domain-like"/>
    <property type="match status" value="1"/>
</dbReference>
<dbReference type="OMA" id="WQFEQGQ"/>
<protein>
    <recommendedName>
        <fullName evidence="1">KIB1-4 beta-propeller domain-containing protein</fullName>
    </recommendedName>
</protein>
<dbReference type="InterPro" id="IPR050942">
    <property type="entry name" value="F-box_BR-signaling"/>
</dbReference>
<dbReference type="Pfam" id="PF03478">
    <property type="entry name" value="Beta-prop_KIB1-4"/>
    <property type="match status" value="1"/>
</dbReference>
<sequence>MEGSTLKRRWSCPDTNLILRPKRGSPLLLLSPEEEDGCRLYSPDEDRVYETTTRSDFSGYRILGNSDNWFLVVDSRSDLYIVDVFSEERIHLPPLESIKGNFFKLERAGDKEFSSIFICKDGKSSSGGFLRTADDLRGLLWVDDKNGDYVVVWRFFGDEQYLGFCKKGDDHYREISMKMGVRWELRGRKDMVLKGYSLYILATRDFIRHLDLSRQDGFEDVSMSPTFPMWSRDILDLYDIETLEGKTNIEGNSYVAVTTSGEVFIVKTKACESNFEKHRMFRLFKRDPKDVDTETNNNIWLVEVDSVGGGDEALFLDLGTTVPADHTLGIEPNCIYFSRDRNEPSPLDICVYNLATKTIKRFPSLSSFKLKDAWWFLPS</sequence>
<dbReference type="Gramene" id="ESQ55499">
    <property type="protein sequence ID" value="ESQ55499"/>
    <property type="gene ID" value="EUTSA_v10025466mg"/>
</dbReference>
<dbReference type="KEGG" id="eus:EUTSA_v10025466mg"/>
<dbReference type="OrthoDB" id="642536at2759"/>
<dbReference type="EMBL" id="KI517384">
    <property type="protein sequence ID" value="ESQ55499.1"/>
    <property type="molecule type" value="Genomic_DNA"/>
</dbReference>
<gene>
    <name evidence="2" type="ORF">EUTSA_v10025466mg</name>
</gene>
<proteinExistence type="predicted"/>
<dbReference type="InterPro" id="IPR005174">
    <property type="entry name" value="KIB1-4_b-propeller"/>
</dbReference>
<dbReference type="Proteomes" id="UP000030689">
    <property type="component" value="Unassembled WGS sequence"/>
</dbReference>
<evidence type="ECO:0000259" key="1">
    <source>
        <dbReference type="Pfam" id="PF03478"/>
    </source>
</evidence>
<keyword evidence="3" id="KW-1185">Reference proteome</keyword>
<reference evidence="2 3" key="1">
    <citation type="journal article" date="2013" name="Front. Plant Sci.">
        <title>The Reference Genome of the Halophytic Plant Eutrema salsugineum.</title>
        <authorList>
            <person name="Yang R."/>
            <person name="Jarvis D.E."/>
            <person name="Chen H."/>
            <person name="Beilstein M.A."/>
            <person name="Grimwood J."/>
            <person name="Jenkins J."/>
            <person name="Shu S."/>
            <person name="Prochnik S."/>
            <person name="Xin M."/>
            <person name="Ma C."/>
            <person name="Schmutz J."/>
            <person name="Wing R.A."/>
            <person name="Mitchell-Olds T."/>
            <person name="Schumaker K.S."/>
            <person name="Wang X."/>
        </authorList>
    </citation>
    <scope>NUCLEOTIDE SEQUENCE [LARGE SCALE GENOMIC DNA]</scope>
</reference>
<dbReference type="AlphaFoldDB" id="V4MG63"/>
<evidence type="ECO:0000313" key="2">
    <source>
        <dbReference type="EMBL" id="ESQ55499.1"/>
    </source>
</evidence>
<evidence type="ECO:0000313" key="3">
    <source>
        <dbReference type="Proteomes" id="UP000030689"/>
    </source>
</evidence>
<feature type="domain" description="KIB1-4 beta-propeller" evidence="1">
    <location>
        <begin position="40"/>
        <end position="353"/>
    </location>
</feature>
<dbReference type="PANTHER" id="PTHR44259">
    <property type="entry name" value="OS07G0183000 PROTEIN-RELATED"/>
    <property type="match status" value="1"/>
</dbReference>
<dbReference type="PANTHER" id="PTHR44259:SF73">
    <property type="entry name" value="F-BOX PROTEIN (DUF295)"/>
    <property type="match status" value="1"/>
</dbReference>